<sequence>MASFRTTANDLDQKVEWRSKQRSCQWAVALRSFSRTIPELMISLATHLDMSGSAKLPSV</sequence>
<dbReference type="Proteomes" id="UP000054843">
    <property type="component" value="Unassembled WGS sequence"/>
</dbReference>
<dbReference type="AlphaFoldDB" id="A0A0V1MQY9"/>
<accession>A0A0V1MQY9</accession>
<gene>
    <name evidence="1" type="ORF">T10_5287</name>
</gene>
<name>A0A0V1MQY9_9BILA</name>
<reference evidence="1 2" key="1">
    <citation type="submission" date="2015-01" db="EMBL/GenBank/DDBJ databases">
        <title>Evolution of Trichinella species and genotypes.</title>
        <authorList>
            <person name="Korhonen P.K."/>
            <person name="Edoardo P."/>
            <person name="Giuseppe L.R."/>
            <person name="Gasser R.B."/>
        </authorList>
    </citation>
    <scope>NUCLEOTIDE SEQUENCE [LARGE SCALE GENOMIC DNA]</scope>
    <source>
        <strain evidence="1">ISS1980</strain>
    </source>
</reference>
<evidence type="ECO:0000313" key="1">
    <source>
        <dbReference type="EMBL" id="KRZ73952.1"/>
    </source>
</evidence>
<evidence type="ECO:0000313" key="2">
    <source>
        <dbReference type="Proteomes" id="UP000054843"/>
    </source>
</evidence>
<dbReference type="EMBL" id="JYDO01000056">
    <property type="protein sequence ID" value="KRZ73952.1"/>
    <property type="molecule type" value="Genomic_DNA"/>
</dbReference>
<keyword evidence="2" id="KW-1185">Reference proteome</keyword>
<protein>
    <submittedName>
        <fullName evidence="1">Uncharacterized protein</fullName>
    </submittedName>
</protein>
<proteinExistence type="predicted"/>
<comment type="caution">
    <text evidence="1">The sequence shown here is derived from an EMBL/GenBank/DDBJ whole genome shotgun (WGS) entry which is preliminary data.</text>
</comment>
<organism evidence="1 2">
    <name type="scientific">Trichinella papuae</name>
    <dbReference type="NCBI Taxonomy" id="268474"/>
    <lineage>
        <taxon>Eukaryota</taxon>
        <taxon>Metazoa</taxon>
        <taxon>Ecdysozoa</taxon>
        <taxon>Nematoda</taxon>
        <taxon>Enoplea</taxon>
        <taxon>Dorylaimia</taxon>
        <taxon>Trichinellida</taxon>
        <taxon>Trichinellidae</taxon>
        <taxon>Trichinella</taxon>
    </lineage>
</organism>